<keyword evidence="2" id="KW-0812">Transmembrane</keyword>
<protein>
    <recommendedName>
        <fullName evidence="5">Pali-domain-containing protein</fullName>
    </recommendedName>
</protein>
<evidence type="ECO:0000313" key="4">
    <source>
        <dbReference type="Proteomes" id="UP000541558"/>
    </source>
</evidence>
<dbReference type="Pfam" id="PF06687">
    <property type="entry name" value="SUR7"/>
    <property type="match status" value="1"/>
</dbReference>
<organism evidence="3 4">
    <name type="scientific">Ephemerocybe angulata</name>
    <dbReference type="NCBI Taxonomy" id="980116"/>
    <lineage>
        <taxon>Eukaryota</taxon>
        <taxon>Fungi</taxon>
        <taxon>Dikarya</taxon>
        <taxon>Basidiomycota</taxon>
        <taxon>Agaricomycotina</taxon>
        <taxon>Agaricomycetes</taxon>
        <taxon>Agaricomycetidae</taxon>
        <taxon>Agaricales</taxon>
        <taxon>Agaricineae</taxon>
        <taxon>Psathyrellaceae</taxon>
        <taxon>Ephemerocybe</taxon>
    </lineage>
</organism>
<proteinExistence type="predicted"/>
<dbReference type="InterPro" id="IPR009571">
    <property type="entry name" value="SUR7/Rim9-like_fungi"/>
</dbReference>
<feature type="region of interest" description="Disordered" evidence="1">
    <location>
        <begin position="327"/>
        <end position="373"/>
    </location>
</feature>
<feature type="region of interest" description="Disordered" evidence="1">
    <location>
        <begin position="285"/>
        <end position="308"/>
    </location>
</feature>
<evidence type="ECO:0000256" key="1">
    <source>
        <dbReference type="SAM" id="MobiDB-lite"/>
    </source>
</evidence>
<feature type="transmembrane region" description="Helical" evidence="2">
    <location>
        <begin position="99"/>
        <end position="124"/>
    </location>
</feature>
<name>A0A8H5FDG5_9AGAR</name>
<dbReference type="AlphaFoldDB" id="A0A8H5FDG5"/>
<dbReference type="EMBL" id="JAACJK010000110">
    <property type="protein sequence ID" value="KAF5332759.1"/>
    <property type="molecule type" value="Genomic_DNA"/>
</dbReference>
<keyword evidence="2" id="KW-1133">Transmembrane helix</keyword>
<keyword evidence="2" id="KW-0472">Membrane</keyword>
<dbReference type="PANTHER" id="PTHR28013">
    <property type="entry name" value="PROTEIN DCV1-RELATED"/>
    <property type="match status" value="1"/>
</dbReference>
<evidence type="ECO:0000256" key="2">
    <source>
        <dbReference type="SAM" id="Phobius"/>
    </source>
</evidence>
<feature type="region of interest" description="Disordered" evidence="1">
    <location>
        <begin position="398"/>
        <end position="442"/>
    </location>
</feature>
<dbReference type="GO" id="GO:0005886">
    <property type="term" value="C:plasma membrane"/>
    <property type="evidence" value="ECO:0007669"/>
    <property type="project" value="InterPro"/>
</dbReference>
<feature type="region of interest" description="Disordered" evidence="1">
    <location>
        <begin position="209"/>
        <end position="230"/>
    </location>
</feature>
<feature type="compositionally biased region" description="Polar residues" evidence="1">
    <location>
        <begin position="285"/>
        <end position="296"/>
    </location>
</feature>
<feature type="region of interest" description="Disordered" evidence="1">
    <location>
        <begin position="560"/>
        <end position="640"/>
    </location>
</feature>
<evidence type="ECO:0000313" key="3">
    <source>
        <dbReference type="EMBL" id="KAF5332759.1"/>
    </source>
</evidence>
<dbReference type="GO" id="GO:0032153">
    <property type="term" value="C:cell division site"/>
    <property type="evidence" value="ECO:0007669"/>
    <property type="project" value="TreeGrafter"/>
</dbReference>
<feature type="compositionally biased region" description="Pro residues" evidence="1">
    <location>
        <begin position="338"/>
        <end position="351"/>
    </location>
</feature>
<feature type="transmembrane region" description="Helical" evidence="2">
    <location>
        <begin position="175"/>
        <end position="195"/>
    </location>
</feature>
<keyword evidence="4" id="KW-1185">Reference proteome</keyword>
<feature type="compositionally biased region" description="Low complexity" evidence="1">
    <location>
        <begin position="522"/>
        <end position="534"/>
    </location>
</feature>
<gene>
    <name evidence="3" type="ORF">D9611_005220</name>
</gene>
<accession>A0A8H5FDG5</accession>
<dbReference type="InterPro" id="IPR051380">
    <property type="entry name" value="pH-response_reg_palI/RIM9"/>
</dbReference>
<comment type="caution">
    <text evidence="3">The sequence shown here is derived from an EMBL/GenBank/DDBJ whole genome shotgun (WGS) entry which is preliminary data.</text>
</comment>
<dbReference type="PANTHER" id="PTHR28013:SF4">
    <property type="entry name" value="MARVEL DOMAIN-CONTAINING PROTEIN"/>
    <property type="match status" value="1"/>
</dbReference>
<feature type="transmembrane region" description="Helical" evidence="2">
    <location>
        <begin position="136"/>
        <end position="160"/>
    </location>
</feature>
<dbReference type="OrthoDB" id="3365245at2759"/>
<feature type="region of interest" description="Disordered" evidence="1">
    <location>
        <begin position="455"/>
        <end position="475"/>
    </location>
</feature>
<feature type="compositionally biased region" description="Gly residues" evidence="1">
    <location>
        <begin position="628"/>
        <end position="640"/>
    </location>
</feature>
<reference evidence="3 4" key="1">
    <citation type="journal article" date="2020" name="ISME J.">
        <title>Uncovering the hidden diversity of litter-decomposition mechanisms in mushroom-forming fungi.</title>
        <authorList>
            <person name="Floudas D."/>
            <person name="Bentzer J."/>
            <person name="Ahren D."/>
            <person name="Johansson T."/>
            <person name="Persson P."/>
            <person name="Tunlid A."/>
        </authorList>
    </citation>
    <scope>NUCLEOTIDE SEQUENCE [LARGE SCALE GENOMIC DNA]</scope>
    <source>
        <strain evidence="3 4">CBS 175.51</strain>
    </source>
</reference>
<feature type="region of interest" description="Disordered" evidence="1">
    <location>
        <begin position="515"/>
        <end position="541"/>
    </location>
</feature>
<evidence type="ECO:0008006" key="5">
    <source>
        <dbReference type="Google" id="ProtNLM"/>
    </source>
</evidence>
<feature type="compositionally biased region" description="Polar residues" evidence="1">
    <location>
        <begin position="421"/>
        <end position="441"/>
    </location>
</feature>
<dbReference type="Proteomes" id="UP000541558">
    <property type="component" value="Unassembled WGS sequence"/>
</dbReference>
<sequence length="640" mass="67151">MGCIRPATPGFLVTLIAAALLAVVSFCVPYFRSVYFLKASMNFPGNTTGSITFGTLGYCLDIPGNGTTCSKPSIGYELDINGLVGNKLPFEIPQVAVKWITYALFLHVVALILATGSAAFGLLAHVREMSMTCCSTCVSGFAAAVAMLAFIFDLVLFFVAKARINAVGTASMGNAIWLTLAAWVLLFFSGCFYTLGRCCASRRPRNQRDVENKYGGGGASNSRYDPPRDNDYADRMRLDAVKAEADRKARAKVKEGGLPAFSENEPLTAVIDGDHVYLDNDAGASSNAHTAVSGSTAGRKPSQHSLAHAKSATFAAGGYVQGAPGNRAVDEYYNPTQTPAPGPNTYPPQPQTAPYGASAYAAPQRQGSGYQPSSAPAVGVGGIYGGGYATTSPPPAQMLNVPGGYHDPYAPQGQAYGHTQGGSSYHTASGGHSQYPSTAGPAQTAGFAQYEAYEQPYSSPPQQQQPSATYYSPQPDAQYTAREHPAFLAPGLTSSPPPPAGYTSNALAPTALTTGYSPALTQSPLQQQQQRQPSYDAYNTTANHYNTDYIDDYGQPQQQRQYTLSGDGYGASSVPPPPPPGEAPAYDPYAGAYGEAVVASPVRGPREQPQSGYGRGGGEEAPPPGYDVGAGGVQGRWGKQ</sequence>
<dbReference type="GO" id="GO:0035838">
    <property type="term" value="C:growing cell tip"/>
    <property type="evidence" value="ECO:0007669"/>
    <property type="project" value="TreeGrafter"/>
</dbReference>
<feature type="transmembrane region" description="Helical" evidence="2">
    <location>
        <begin position="12"/>
        <end position="31"/>
    </location>
</feature>
<feature type="compositionally biased region" description="Low complexity" evidence="1">
    <location>
        <begin position="583"/>
        <end position="596"/>
    </location>
</feature>